<feature type="signal peptide" evidence="1">
    <location>
        <begin position="1"/>
        <end position="22"/>
    </location>
</feature>
<dbReference type="InterPro" id="IPR003961">
    <property type="entry name" value="FN3_dom"/>
</dbReference>
<dbReference type="AlphaFoldDB" id="A0A4Q7N658"/>
<gene>
    <name evidence="3" type="ORF">EV199_2435</name>
</gene>
<dbReference type="RefSeq" id="WP_130540844.1">
    <property type="nucleotide sequence ID" value="NZ_CP042431.1"/>
</dbReference>
<dbReference type="PROSITE" id="PS50853">
    <property type="entry name" value="FN3"/>
    <property type="match status" value="1"/>
</dbReference>
<name>A0A4Q7N658_9BACT</name>
<dbReference type="EMBL" id="SGXA01000001">
    <property type="protein sequence ID" value="RZS76549.1"/>
    <property type="molecule type" value="Genomic_DNA"/>
</dbReference>
<dbReference type="CDD" id="cd00063">
    <property type="entry name" value="FN3"/>
    <property type="match status" value="1"/>
</dbReference>
<reference evidence="3 4" key="1">
    <citation type="submission" date="2019-02" db="EMBL/GenBank/DDBJ databases">
        <title>Genomic Encyclopedia of Type Strains, Phase IV (KMG-IV): sequencing the most valuable type-strain genomes for metagenomic binning, comparative biology and taxonomic classification.</title>
        <authorList>
            <person name="Goeker M."/>
        </authorList>
    </citation>
    <scope>NUCLEOTIDE SEQUENCE [LARGE SCALE GENOMIC DNA]</scope>
    <source>
        <strain evidence="3 4">DSM 18116</strain>
    </source>
</reference>
<accession>A0A4Q7N658</accession>
<feature type="chain" id="PRO_5020188919" evidence="1">
    <location>
        <begin position="23"/>
        <end position="545"/>
    </location>
</feature>
<dbReference type="InterPro" id="IPR036116">
    <property type="entry name" value="FN3_sf"/>
</dbReference>
<protein>
    <submittedName>
        <fullName evidence="3">Uncharacterized protein DUF4957</fullName>
    </submittedName>
</protein>
<evidence type="ECO:0000313" key="3">
    <source>
        <dbReference type="EMBL" id="RZS76549.1"/>
    </source>
</evidence>
<sequence length="545" mass="58896">MKLRFFYIQTLPLLLAAAVVFLASCKKDDPNEGLDSPRLFKPSGISVRTTDTSATISWTAPILSEGQLLTYTIDLSQDSTFATTDHSFQSDTTALTIKAAELTLRQKYYVRIMANAFENQPASKWLTGGSFTVIGEQFFLPVRDIELTESRVTLRWRTTEIFAKLLLTIKGGTAQELLLTPTDLSNGFKEITGLTSDTLYSAELFNSTSGKGWLSFRTPKPTVYTVVLNPGDDIVAAVTNAANGDVIGLNPGVYDVAGANFAIQQKTITIKSLSNNPADTRINFKEFNLRGSGAGIILEGIYLDGAPNTALYFINLTGAAANNEICDFTQVKVSNCVVARTTTSFFRADRGSNAGDYRMNQVSVRNTLVMDVATTLGYNLFHLDELAVGEVHVSNSTFQNAGRTLISSTALLVNRPTITFDYCTINSIGGNNKTVLMDAGSNPVNFNFTNSIIANTPLPSQTVSNLAVRATGANTVIVFNNNNSFNFKNGADVELSFPAGTTMVGNHKIDLGWTAATQDFTLPAGHLLRTVSSAGSAIGDPRWSY</sequence>
<dbReference type="SUPFAM" id="SSF51126">
    <property type="entry name" value="Pectin lyase-like"/>
    <property type="match status" value="1"/>
</dbReference>
<dbReference type="OrthoDB" id="691503at2"/>
<dbReference type="SUPFAM" id="SSF49265">
    <property type="entry name" value="Fibronectin type III"/>
    <property type="match status" value="1"/>
</dbReference>
<dbReference type="PROSITE" id="PS51257">
    <property type="entry name" value="PROKAR_LIPOPROTEIN"/>
    <property type="match status" value="1"/>
</dbReference>
<dbReference type="Proteomes" id="UP000293874">
    <property type="component" value="Unassembled WGS sequence"/>
</dbReference>
<keyword evidence="4" id="KW-1185">Reference proteome</keyword>
<evidence type="ECO:0000313" key="4">
    <source>
        <dbReference type="Proteomes" id="UP000293874"/>
    </source>
</evidence>
<evidence type="ECO:0000256" key="1">
    <source>
        <dbReference type="SAM" id="SignalP"/>
    </source>
</evidence>
<feature type="domain" description="Fibronectin type-III" evidence="2">
    <location>
        <begin position="36"/>
        <end position="137"/>
    </location>
</feature>
<dbReference type="Pfam" id="PF00041">
    <property type="entry name" value="fn3"/>
    <property type="match status" value="1"/>
</dbReference>
<organism evidence="3 4">
    <name type="scientific">Pseudobacter ginsenosidimutans</name>
    <dbReference type="NCBI Taxonomy" id="661488"/>
    <lineage>
        <taxon>Bacteria</taxon>
        <taxon>Pseudomonadati</taxon>
        <taxon>Bacteroidota</taxon>
        <taxon>Chitinophagia</taxon>
        <taxon>Chitinophagales</taxon>
        <taxon>Chitinophagaceae</taxon>
        <taxon>Pseudobacter</taxon>
    </lineage>
</organism>
<evidence type="ECO:0000259" key="2">
    <source>
        <dbReference type="PROSITE" id="PS50853"/>
    </source>
</evidence>
<dbReference type="Gene3D" id="2.60.40.10">
    <property type="entry name" value="Immunoglobulins"/>
    <property type="match status" value="1"/>
</dbReference>
<dbReference type="InterPro" id="IPR013783">
    <property type="entry name" value="Ig-like_fold"/>
</dbReference>
<keyword evidence="1" id="KW-0732">Signal</keyword>
<dbReference type="InterPro" id="IPR011050">
    <property type="entry name" value="Pectin_lyase_fold/virulence"/>
</dbReference>
<proteinExistence type="predicted"/>
<comment type="caution">
    <text evidence="3">The sequence shown here is derived from an EMBL/GenBank/DDBJ whole genome shotgun (WGS) entry which is preliminary data.</text>
</comment>